<dbReference type="HOGENOM" id="CLU_2919523_0_0_6"/>
<dbReference type="AlphaFoldDB" id="A4BJ51"/>
<evidence type="ECO:0000313" key="2">
    <source>
        <dbReference type="Proteomes" id="UP000005953"/>
    </source>
</evidence>
<dbReference type="Proteomes" id="UP000005953">
    <property type="component" value="Unassembled WGS sequence"/>
</dbReference>
<proteinExistence type="predicted"/>
<protein>
    <submittedName>
        <fullName evidence="1">Uncharacterized protein</fullName>
    </submittedName>
</protein>
<sequence length="61" mass="7320">MPEYRQRQRLFIIPTLREPNALLLQPVPFLFGLDTFGNDDQIQRLRQLHNGFQQLKINTLR</sequence>
<accession>A4BJ51</accession>
<dbReference type="EMBL" id="AAOE01000031">
    <property type="protein sequence ID" value="EAR07804.1"/>
    <property type="molecule type" value="Genomic_DNA"/>
</dbReference>
<keyword evidence="2" id="KW-1185">Reference proteome</keyword>
<gene>
    <name evidence="1" type="ORF">MED297_05149</name>
</gene>
<organism evidence="1 2">
    <name type="scientific">Reinekea blandensis MED297</name>
    <dbReference type="NCBI Taxonomy" id="314283"/>
    <lineage>
        <taxon>Bacteria</taxon>
        <taxon>Pseudomonadati</taxon>
        <taxon>Pseudomonadota</taxon>
        <taxon>Gammaproteobacteria</taxon>
        <taxon>Oceanospirillales</taxon>
        <taxon>Saccharospirillaceae</taxon>
        <taxon>Reinekea</taxon>
    </lineage>
</organism>
<comment type="caution">
    <text evidence="1">The sequence shown here is derived from an EMBL/GenBank/DDBJ whole genome shotgun (WGS) entry which is preliminary data.</text>
</comment>
<reference evidence="1 2" key="1">
    <citation type="submission" date="2006-02" db="EMBL/GenBank/DDBJ databases">
        <authorList>
            <person name="Pinhassi J."/>
            <person name="Pedros-Alio C."/>
            <person name="Ferriera S."/>
            <person name="Johnson J."/>
            <person name="Kravitz S."/>
            <person name="Halpern A."/>
            <person name="Remington K."/>
            <person name="Beeson K."/>
            <person name="Tran B."/>
            <person name="Rogers Y.-H."/>
            <person name="Friedman R."/>
            <person name="Venter J.C."/>
        </authorList>
    </citation>
    <scope>NUCLEOTIDE SEQUENCE [LARGE SCALE GENOMIC DNA]</scope>
    <source>
        <strain evidence="1 2">MED297</strain>
    </source>
</reference>
<evidence type="ECO:0000313" key="1">
    <source>
        <dbReference type="EMBL" id="EAR07804.1"/>
    </source>
</evidence>
<name>A4BJ51_9GAMM</name>